<keyword evidence="4" id="KW-1185">Reference proteome</keyword>
<protein>
    <recommendedName>
        <fullName evidence="2">PPIase cyclophilin-type domain-containing protein</fullName>
    </recommendedName>
</protein>
<evidence type="ECO:0000313" key="4">
    <source>
        <dbReference type="Proteomes" id="UP000078046"/>
    </source>
</evidence>
<feature type="region of interest" description="Disordered" evidence="1">
    <location>
        <begin position="421"/>
        <end position="458"/>
    </location>
</feature>
<dbReference type="PANTHER" id="PTHR45625">
    <property type="entry name" value="PEPTIDYL-PROLYL CIS-TRANS ISOMERASE-RELATED"/>
    <property type="match status" value="1"/>
</dbReference>
<dbReference type="InterPro" id="IPR013083">
    <property type="entry name" value="Znf_RING/FYVE/PHD"/>
</dbReference>
<gene>
    <name evidence="3" type="ORF">A3Q56_01807</name>
</gene>
<dbReference type="CDD" id="cd01923">
    <property type="entry name" value="cyclophilin_RING"/>
    <property type="match status" value="1"/>
</dbReference>
<dbReference type="PRINTS" id="PR00153">
    <property type="entry name" value="CSAPPISMRASE"/>
</dbReference>
<dbReference type="GO" id="GO:0003755">
    <property type="term" value="F:peptidyl-prolyl cis-trans isomerase activity"/>
    <property type="evidence" value="ECO:0007669"/>
    <property type="project" value="InterPro"/>
</dbReference>
<dbReference type="Gene3D" id="2.40.100.10">
    <property type="entry name" value="Cyclophilin-like"/>
    <property type="match status" value="1"/>
</dbReference>
<dbReference type="FunFam" id="2.40.100.10:FF:000018">
    <property type="entry name" value="Peptidyl-prolyl cis-trans isomerase-like 2"/>
    <property type="match status" value="1"/>
</dbReference>
<dbReference type="SUPFAM" id="SSF50891">
    <property type="entry name" value="Cyclophilin-like"/>
    <property type="match status" value="1"/>
</dbReference>
<feature type="compositionally biased region" description="Polar residues" evidence="1">
    <location>
        <begin position="435"/>
        <end position="458"/>
    </location>
</feature>
<reference evidence="3 4" key="1">
    <citation type="submission" date="2016-04" db="EMBL/GenBank/DDBJ databases">
        <title>The genome of Intoshia linei affirms orthonectids as highly simplified spiralians.</title>
        <authorList>
            <person name="Mikhailov K.V."/>
            <person name="Slusarev G.S."/>
            <person name="Nikitin M.A."/>
            <person name="Logacheva M.D."/>
            <person name="Penin A."/>
            <person name="Aleoshin V."/>
            <person name="Panchin Y.V."/>
        </authorList>
    </citation>
    <scope>NUCLEOTIDE SEQUENCE [LARGE SCALE GENOMIC DNA]</scope>
    <source>
        <strain evidence="3">Intl2013</strain>
        <tissue evidence="3">Whole animal</tissue>
    </source>
</reference>
<evidence type="ECO:0000313" key="3">
    <source>
        <dbReference type="EMBL" id="OAF70439.1"/>
    </source>
</evidence>
<dbReference type="AlphaFoldDB" id="A0A177B807"/>
<dbReference type="PROSITE" id="PS50072">
    <property type="entry name" value="CSA_PPIASE_2"/>
    <property type="match status" value="1"/>
</dbReference>
<comment type="caution">
    <text evidence="3">The sequence shown here is derived from an EMBL/GenBank/DDBJ whole genome shotgun (WGS) entry which is preliminary data.</text>
</comment>
<accession>A0A177B807</accession>
<evidence type="ECO:0000256" key="1">
    <source>
        <dbReference type="SAM" id="MobiDB-lite"/>
    </source>
</evidence>
<dbReference type="EMBL" id="LWCA01000148">
    <property type="protein sequence ID" value="OAF70439.1"/>
    <property type="molecule type" value="Genomic_DNA"/>
</dbReference>
<dbReference type="InterPro" id="IPR044666">
    <property type="entry name" value="Cyclophilin_A-like"/>
</dbReference>
<dbReference type="InterPro" id="IPR029000">
    <property type="entry name" value="Cyclophilin-like_dom_sf"/>
</dbReference>
<dbReference type="PANTHER" id="PTHR45625:SF1">
    <property type="entry name" value="RING-TYPE E3 UBIQUITIN-PROTEIN LIGASE PPIL2"/>
    <property type="match status" value="1"/>
</dbReference>
<sequence>MGKKQHQKDKMYLTNTEWKELYGGREAAKATSIVRKSRQEFKTLPLDTCCLSFTKFKNPYMTPDGYVFDILAIVPYIKTYGQHPVTGKAIEKLNIKPNYWKDLIDGTDFTRKDIITLRHPDAPEKFNFVSFHHVKNKMDGYKKKVDNNQILNFVNSETSDTLAELKLFNPEKIIQPKEIQSDIVNRANYSTGKASMSFTSTAVDAYTKIEPAKMDENYIRYSRITSKAYVSLVTNYGDLNLELYCTKAPKTCENFIKLCESKYYDNVIFHRSIRNFMIQSGDPTGTGSGGDSCWKGTFDDEIVKEFEHKGRGVLSMANSGPNTNRSQFFITFRSAMHLNGKHAIFGRLVGGFPTLTTMEMIKTDKDDHPKKTIKILSTNVFNNPYDTVDAEIANIREEERLKVEKELQVKLANKIKVKRKDQSKKGIGKYIQFKKPQNMQPSTNKKIVGKNQLNDFSK</sequence>
<dbReference type="OrthoDB" id="30774at2759"/>
<name>A0A177B807_9BILA</name>
<dbReference type="GO" id="GO:0000209">
    <property type="term" value="P:protein polyubiquitination"/>
    <property type="evidence" value="ECO:0007669"/>
    <property type="project" value="TreeGrafter"/>
</dbReference>
<dbReference type="SUPFAM" id="SSF57850">
    <property type="entry name" value="RING/U-box"/>
    <property type="match status" value="1"/>
</dbReference>
<proteinExistence type="predicted"/>
<feature type="domain" description="PPIase cyclophilin-type" evidence="2">
    <location>
        <begin position="234"/>
        <end position="380"/>
    </location>
</feature>
<dbReference type="Gene3D" id="3.30.40.10">
    <property type="entry name" value="Zinc/RING finger domain, C3HC4 (zinc finger)"/>
    <property type="match status" value="1"/>
</dbReference>
<dbReference type="Proteomes" id="UP000078046">
    <property type="component" value="Unassembled WGS sequence"/>
</dbReference>
<dbReference type="Pfam" id="PF00160">
    <property type="entry name" value="Pro_isomerase"/>
    <property type="match status" value="1"/>
</dbReference>
<dbReference type="InterPro" id="IPR002130">
    <property type="entry name" value="Cyclophilin-type_PPIase_dom"/>
</dbReference>
<dbReference type="GO" id="GO:0071013">
    <property type="term" value="C:catalytic step 2 spliceosome"/>
    <property type="evidence" value="ECO:0007669"/>
    <property type="project" value="TreeGrafter"/>
</dbReference>
<organism evidence="3 4">
    <name type="scientific">Intoshia linei</name>
    <dbReference type="NCBI Taxonomy" id="1819745"/>
    <lineage>
        <taxon>Eukaryota</taxon>
        <taxon>Metazoa</taxon>
        <taxon>Spiralia</taxon>
        <taxon>Lophotrochozoa</taxon>
        <taxon>Mesozoa</taxon>
        <taxon>Orthonectida</taxon>
        <taxon>Rhopaluridae</taxon>
        <taxon>Intoshia</taxon>
    </lineage>
</organism>
<evidence type="ECO:0000259" key="2">
    <source>
        <dbReference type="PROSITE" id="PS50072"/>
    </source>
</evidence>
<dbReference type="GO" id="GO:0061630">
    <property type="term" value="F:ubiquitin protein ligase activity"/>
    <property type="evidence" value="ECO:0007669"/>
    <property type="project" value="TreeGrafter"/>
</dbReference>